<proteinExistence type="predicted"/>
<feature type="coiled-coil region" evidence="1">
    <location>
        <begin position="64"/>
        <end position="95"/>
    </location>
</feature>
<comment type="caution">
    <text evidence="2">The sequence shown here is derived from an EMBL/GenBank/DDBJ whole genome shotgun (WGS) entry which is preliminary data.</text>
</comment>
<dbReference type="RefSeq" id="XP_033432133.1">
    <property type="nucleotide sequence ID" value="XM_033566376.1"/>
</dbReference>
<keyword evidence="1" id="KW-0175">Coiled coil</keyword>
<accession>A0A5M9N0B3</accession>
<protein>
    <submittedName>
        <fullName evidence="2">Uncharacterized protein</fullName>
    </submittedName>
</protein>
<organism evidence="2 3">
    <name type="scientific">Aspergillus tanneri</name>
    <dbReference type="NCBI Taxonomy" id="1220188"/>
    <lineage>
        <taxon>Eukaryota</taxon>
        <taxon>Fungi</taxon>
        <taxon>Dikarya</taxon>
        <taxon>Ascomycota</taxon>
        <taxon>Pezizomycotina</taxon>
        <taxon>Eurotiomycetes</taxon>
        <taxon>Eurotiomycetidae</taxon>
        <taxon>Eurotiales</taxon>
        <taxon>Aspergillaceae</taxon>
        <taxon>Aspergillus</taxon>
        <taxon>Aspergillus subgen. Circumdati</taxon>
    </lineage>
</organism>
<reference evidence="2 3" key="1">
    <citation type="submission" date="2019-08" db="EMBL/GenBank/DDBJ databases">
        <title>The genome sequence of a newly discovered highly antifungal drug resistant Aspergillus species, Aspergillus tanneri NIH 1004.</title>
        <authorList>
            <person name="Mounaud S."/>
            <person name="Singh I."/>
            <person name="Joardar V."/>
            <person name="Pakala S."/>
            <person name="Pakala S."/>
            <person name="Venepally P."/>
            <person name="Chung J.K."/>
            <person name="Losada L."/>
            <person name="Nierman W.C."/>
        </authorList>
    </citation>
    <scope>NUCLEOTIDE SEQUENCE [LARGE SCALE GENOMIC DNA]</scope>
    <source>
        <strain evidence="2 3">NIH1004</strain>
    </source>
</reference>
<name>A0A5M9N0B3_9EURO</name>
<dbReference type="GeneID" id="54324379"/>
<sequence length="105" mass="11719">MSGVQKDEAIVFIDVGRGADDLVVTIRRGLFPDYLLWSELKSIGPQATSAVVAAGWNCSALDKIAESVRKGRFLEEELDQLREEAKDKRKRISIRNPSDPVSIFE</sequence>
<evidence type="ECO:0000313" key="3">
    <source>
        <dbReference type="Proteomes" id="UP000324241"/>
    </source>
</evidence>
<dbReference type="OrthoDB" id="4471151at2759"/>
<dbReference type="Proteomes" id="UP000324241">
    <property type="component" value="Unassembled WGS sequence"/>
</dbReference>
<dbReference type="VEuPathDB" id="FungiDB:EYZ11_011440"/>
<evidence type="ECO:0000256" key="1">
    <source>
        <dbReference type="SAM" id="Coils"/>
    </source>
</evidence>
<dbReference type="AlphaFoldDB" id="A0A5M9N0B3"/>
<gene>
    <name evidence="2" type="ORF">ATNIH1004_001677</name>
</gene>
<evidence type="ECO:0000313" key="2">
    <source>
        <dbReference type="EMBL" id="KAA8652772.1"/>
    </source>
</evidence>
<dbReference type="EMBL" id="QUQM01000002">
    <property type="protein sequence ID" value="KAA8652772.1"/>
    <property type="molecule type" value="Genomic_DNA"/>
</dbReference>